<feature type="region of interest" description="Disordered" evidence="1">
    <location>
        <begin position="35"/>
        <end position="83"/>
    </location>
</feature>
<name>A0AAV4GB82_9GAST</name>
<evidence type="ECO:0000313" key="3">
    <source>
        <dbReference type="Proteomes" id="UP000762676"/>
    </source>
</evidence>
<comment type="caution">
    <text evidence="2">The sequence shown here is derived from an EMBL/GenBank/DDBJ whole genome shotgun (WGS) entry which is preliminary data.</text>
</comment>
<feature type="region of interest" description="Disordered" evidence="1">
    <location>
        <begin position="1"/>
        <end position="21"/>
    </location>
</feature>
<organism evidence="2 3">
    <name type="scientific">Elysia marginata</name>
    <dbReference type="NCBI Taxonomy" id="1093978"/>
    <lineage>
        <taxon>Eukaryota</taxon>
        <taxon>Metazoa</taxon>
        <taxon>Spiralia</taxon>
        <taxon>Lophotrochozoa</taxon>
        <taxon>Mollusca</taxon>
        <taxon>Gastropoda</taxon>
        <taxon>Heterobranchia</taxon>
        <taxon>Euthyneura</taxon>
        <taxon>Panpulmonata</taxon>
        <taxon>Sacoglossa</taxon>
        <taxon>Placobranchoidea</taxon>
        <taxon>Plakobranchidae</taxon>
        <taxon>Elysia</taxon>
    </lineage>
</organism>
<keyword evidence="3" id="KW-1185">Reference proteome</keyword>
<proteinExistence type="predicted"/>
<dbReference type="Proteomes" id="UP000762676">
    <property type="component" value="Unassembled WGS sequence"/>
</dbReference>
<sequence length="83" mass="8315">MTTGAVAMSVSSTGTDTGTWCLEQPGELKLVADIGTETGSGSRHPSEGRKTGWREDTIGGSGDGGGSAADNTEIRAGIGCDLQ</sequence>
<evidence type="ECO:0000313" key="2">
    <source>
        <dbReference type="EMBL" id="GFR81936.1"/>
    </source>
</evidence>
<feature type="compositionally biased region" description="Polar residues" evidence="1">
    <location>
        <begin position="1"/>
        <end position="18"/>
    </location>
</feature>
<evidence type="ECO:0000256" key="1">
    <source>
        <dbReference type="SAM" id="MobiDB-lite"/>
    </source>
</evidence>
<dbReference type="EMBL" id="BMAT01001232">
    <property type="protein sequence ID" value="GFR81936.1"/>
    <property type="molecule type" value="Genomic_DNA"/>
</dbReference>
<gene>
    <name evidence="2" type="ORF">ElyMa_000615600</name>
</gene>
<accession>A0AAV4GB82</accession>
<dbReference type="AlphaFoldDB" id="A0AAV4GB82"/>
<protein>
    <submittedName>
        <fullName evidence="2">Uncharacterized protein</fullName>
    </submittedName>
</protein>
<reference evidence="2 3" key="1">
    <citation type="journal article" date="2021" name="Elife">
        <title>Chloroplast acquisition without the gene transfer in kleptoplastic sea slugs, Plakobranchus ocellatus.</title>
        <authorList>
            <person name="Maeda T."/>
            <person name="Takahashi S."/>
            <person name="Yoshida T."/>
            <person name="Shimamura S."/>
            <person name="Takaki Y."/>
            <person name="Nagai Y."/>
            <person name="Toyoda A."/>
            <person name="Suzuki Y."/>
            <person name="Arimoto A."/>
            <person name="Ishii H."/>
            <person name="Satoh N."/>
            <person name="Nishiyama T."/>
            <person name="Hasebe M."/>
            <person name="Maruyama T."/>
            <person name="Minagawa J."/>
            <person name="Obokata J."/>
            <person name="Shigenobu S."/>
        </authorList>
    </citation>
    <scope>NUCLEOTIDE SEQUENCE [LARGE SCALE GENOMIC DNA]</scope>
</reference>
<feature type="compositionally biased region" description="Basic and acidic residues" evidence="1">
    <location>
        <begin position="44"/>
        <end position="57"/>
    </location>
</feature>